<keyword evidence="9" id="KW-0812">Transmembrane</keyword>
<protein>
    <submittedName>
        <fullName evidence="10">OLC1v1029389C1</fullName>
    </submittedName>
</protein>
<dbReference type="GO" id="GO:0020037">
    <property type="term" value="F:heme binding"/>
    <property type="evidence" value="ECO:0007669"/>
    <property type="project" value="InterPro"/>
</dbReference>
<dbReference type="EMBL" id="OX459119">
    <property type="protein sequence ID" value="CAI9093809.1"/>
    <property type="molecule type" value="Genomic_DNA"/>
</dbReference>
<dbReference type="SUPFAM" id="SSF48264">
    <property type="entry name" value="Cytochrome P450"/>
    <property type="match status" value="1"/>
</dbReference>
<keyword evidence="6 8" id="KW-0503">Monooxygenase</keyword>
<feature type="transmembrane region" description="Helical" evidence="9">
    <location>
        <begin position="20"/>
        <end position="42"/>
    </location>
</feature>
<keyword evidence="9" id="KW-0472">Membrane</keyword>
<gene>
    <name evidence="10" type="ORF">OLC1_LOCUS5132</name>
</gene>
<dbReference type="PANTHER" id="PTHR47951:SF7">
    <property type="entry name" value="FLAVONOID 3',5'-HYDROXYLASE-LIKE ISOFORM X1"/>
    <property type="match status" value="1"/>
</dbReference>
<keyword evidence="11" id="KW-1185">Reference proteome</keyword>
<evidence type="ECO:0000256" key="7">
    <source>
        <dbReference type="PIRSR" id="PIRSR602401-1"/>
    </source>
</evidence>
<keyword evidence="4 8" id="KW-0560">Oxidoreductase</keyword>
<accession>A0AAV1CE07</accession>
<name>A0AAV1CE07_OLDCO</name>
<comment type="cofactor">
    <cofactor evidence="1 7">
        <name>heme</name>
        <dbReference type="ChEBI" id="CHEBI:30413"/>
    </cofactor>
</comment>
<dbReference type="PRINTS" id="PR00463">
    <property type="entry name" value="EP450I"/>
</dbReference>
<dbReference type="PROSITE" id="PS00086">
    <property type="entry name" value="CYTOCHROME_P450"/>
    <property type="match status" value="1"/>
</dbReference>
<dbReference type="InterPro" id="IPR017972">
    <property type="entry name" value="Cyt_P450_CS"/>
</dbReference>
<dbReference type="InterPro" id="IPR036396">
    <property type="entry name" value="Cyt_P450_sf"/>
</dbReference>
<evidence type="ECO:0000256" key="4">
    <source>
        <dbReference type="ARBA" id="ARBA00023002"/>
    </source>
</evidence>
<dbReference type="GO" id="GO:0005506">
    <property type="term" value="F:iron ion binding"/>
    <property type="evidence" value="ECO:0007669"/>
    <property type="project" value="InterPro"/>
</dbReference>
<evidence type="ECO:0000256" key="9">
    <source>
        <dbReference type="SAM" id="Phobius"/>
    </source>
</evidence>
<sequence>MANHVIAMLLHSFHKMDINLAQAVLAISILILSIFWFLVVIFKKTSKGSLPPGPRGLPLVGYLPFLGANLHTQFAELAQQYGPIFKFRLGNKLCVVLSSPSLVKEITRDQDVVFANRDATIATEVLTYGGFDIAWSPYGSYWRNMRKVFVQEILSGRNLDACYELRRDEVIKTIEHVGMKVGTPLEIGELAFQTQVNVVLSMLWGGTVEANPQSEAAAAANFRVVFGKIMDLQGKANISDVFPILRRFDIQGVEKEANTLLQVADGIFDAVINERVQTKDDEVKIGGRKKDFIQILLELQKLEATGEDISMLQRKAIIMDTIVGGTDTTATLTEWGMTEVLHQREVMEKVHNELEDVVGIGKSVEEFHLPKLHYLEAVVKETLRLHPAVPLLLPRRPTKSSIVGGYTIPENTKVLINSWAIQRDPELWDDPLKFKPERFLMEPKKWDFSGNNFQYIPFGSGRRICPGIPLGEKMLKFMLASLLHSFDWKPTKSKEEDISEKFGIVLRKQTPLLAVPTKRTSKHY</sequence>
<proteinExistence type="inferred from homology"/>
<reference evidence="10" key="1">
    <citation type="submission" date="2023-03" db="EMBL/GenBank/DDBJ databases">
        <authorList>
            <person name="Julca I."/>
        </authorList>
    </citation>
    <scope>NUCLEOTIDE SEQUENCE</scope>
</reference>
<evidence type="ECO:0000256" key="8">
    <source>
        <dbReference type="RuleBase" id="RU000461"/>
    </source>
</evidence>
<evidence type="ECO:0000256" key="1">
    <source>
        <dbReference type="ARBA" id="ARBA00001971"/>
    </source>
</evidence>
<dbReference type="InterPro" id="IPR001128">
    <property type="entry name" value="Cyt_P450"/>
</dbReference>
<feature type="binding site" description="axial binding residue" evidence="7">
    <location>
        <position position="465"/>
    </location>
    <ligand>
        <name>heme</name>
        <dbReference type="ChEBI" id="CHEBI:30413"/>
    </ligand>
    <ligandPart>
        <name>Fe</name>
        <dbReference type="ChEBI" id="CHEBI:18248"/>
    </ligandPart>
</feature>
<dbReference type="FunFam" id="1.10.630.10:FF:000026">
    <property type="entry name" value="Cytochrome P450 82C4"/>
    <property type="match status" value="1"/>
</dbReference>
<dbReference type="PANTHER" id="PTHR47951">
    <property type="entry name" value="OS08G0547900 PROTEIN"/>
    <property type="match status" value="1"/>
</dbReference>
<evidence type="ECO:0000256" key="5">
    <source>
        <dbReference type="ARBA" id="ARBA00023004"/>
    </source>
</evidence>
<evidence type="ECO:0000256" key="3">
    <source>
        <dbReference type="ARBA" id="ARBA00022723"/>
    </source>
</evidence>
<dbReference type="InterPro" id="IPR002401">
    <property type="entry name" value="Cyt_P450_E_grp-I"/>
</dbReference>
<comment type="similarity">
    <text evidence="8">Belongs to the cytochrome P450 family.</text>
</comment>
<evidence type="ECO:0000313" key="11">
    <source>
        <dbReference type="Proteomes" id="UP001161247"/>
    </source>
</evidence>
<dbReference type="AlphaFoldDB" id="A0AAV1CE07"/>
<keyword evidence="2 7" id="KW-0349">Heme</keyword>
<evidence type="ECO:0000256" key="2">
    <source>
        <dbReference type="ARBA" id="ARBA00022617"/>
    </source>
</evidence>
<evidence type="ECO:0000256" key="6">
    <source>
        <dbReference type="ARBA" id="ARBA00023033"/>
    </source>
</evidence>
<evidence type="ECO:0000313" key="10">
    <source>
        <dbReference type="EMBL" id="CAI9093809.1"/>
    </source>
</evidence>
<organism evidence="10 11">
    <name type="scientific">Oldenlandia corymbosa var. corymbosa</name>
    <dbReference type="NCBI Taxonomy" id="529605"/>
    <lineage>
        <taxon>Eukaryota</taxon>
        <taxon>Viridiplantae</taxon>
        <taxon>Streptophyta</taxon>
        <taxon>Embryophyta</taxon>
        <taxon>Tracheophyta</taxon>
        <taxon>Spermatophyta</taxon>
        <taxon>Magnoliopsida</taxon>
        <taxon>eudicotyledons</taxon>
        <taxon>Gunneridae</taxon>
        <taxon>Pentapetalae</taxon>
        <taxon>asterids</taxon>
        <taxon>lamiids</taxon>
        <taxon>Gentianales</taxon>
        <taxon>Rubiaceae</taxon>
        <taxon>Rubioideae</taxon>
        <taxon>Spermacoceae</taxon>
        <taxon>Hedyotis-Oldenlandia complex</taxon>
        <taxon>Oldenlandia</taxon>
    </lineage>
</organism>
<dbReference type="GO" id="GO:0016705">
    <property type="term" value="F:oxidoreductase activity, acting on paired donors, with incorporation or reduction of molecular oxygen"/>
    <property type="evidence" value="ECO:0007669"/>
    <property type="project" value="InterPro"/>
</dbReference>
<dbReference type="GO" id="GO:0004497">
    <property type="term" value="F:monooxygenase activity"/>
    <property type="evidence" value="ECO:0007669"/>
    <property type="project" value="UniProtKB-KW"/>
</dbReference>
<keyword evidence="5 7" id="KW-0408">Iron</keyword>
<dbReference type="Pfam" id="PF00067">
    <property type="entry name" value="p450"/>
    <property type="match status" value="1"/>
</dbReference>
<dbReference type="Proteomes" id="UP001161247">
    <property type="component" value="Chromosome 2"/>
</dbReference>
<keyword evidence="9" id="KW-1133">Transmembrane helix</keyword>
<dbReference type="Gene3D" id="1.10.630.10">
    <property type="entry name" value="Cytochrome P450"/>
    <property type="match status" value="1"/>
</dbReference>
<keyword evidence="3 7" id="KW-0479">Metal-binding</keyword>
<dbReference type="PRINTS" id="PR00385">
    <property type="entry name" value="P450"/>
</dbReference>